<evidence type="ECO:0000256" key="1">
    <source>
        <dbReference type="SAM" id="MobiDB-lite"/>
    </source>
</evidence>
<feature type="signal peptide" evidence="2">
    <location>
        <begin position="1"/>
        <end position="26"/>
    </location>
</feature>
<feature type="compositionally biased region" description="Low complexity" evidence="1">
    <location>
        <begin position="367"/>
        <end position="390"/>
    </location>
</feature>
<dbReference type="Gene3D" id="2.30.30.700">
    <property type="entry name" value="SLA1 homology domain 1"/>
    <property type="match status" value="1"/>
</dbReference>
<dbReference type="GO" id="GO:0043130">
    <property type="term" value="F:ubiquitin binding"/>
    <property type="evidence" value="ECO:0007669"/>
    <property type="project" value="InterPro"/>
</dbReference>
<keyword evidence="2" id="KW-0732">Signal</keyword>
<accession>A0A5C5WEH3</accession>
<feature type="region of interest" description="Disordered" evidence="1">
    <location>
        <begin position="105"/>
        <end position="166"/>
    </location>
</feature>
<evidence type="ECO:0000313" key="4">
    <source>
        <dbReference type="EMBL" id="TWT48553.1"/>
    </source>
</evidence>
<feature type="compositionally biased region" description="Low complexity" evidence="1">
    <location>
        <begin position="206"/>
        <end position="227"/>
    </location>
</feature>
<dbReference type="RefSeq" id="WP_146570708.1">
    <property type="nucleotide sequence ID" value="NZ_SJPH01000001.1"/>
</dbReference>
<feature type="chain" id="PRO_5022691141" description="SLA1 homology domain-containing protein" evidence="2">
    <location>
        <begin position="27"/>
        <end position="532"/>
    </location>
</feature>
<proteinExistence type="predicted"/>
<dbReference type="InterPro" id="IPR007131">
    <property type="entry name" value="SHD1"/>
</dbReference>
<feature type="compositionally biased region" description="Acidic residues" evidence="1">
    <location>
        <begin position="402"/>
        <end position="423"/>
    </location>
</feature>
<protein>
    <recommendedName>
        <fullName evidence="3">SLA1 homology domain-containing protein</fullName>
    </recommendedName>
</protein>
<dbReference type="GO" id="GO:0042802">
    <property type="term" value="F:identical protein binding"/>
    <property type="evidence" value="ECO:0007669"/>
    <property type="project" value="InterPro"/>
</dbReference>
<evidence type="ECO:0000259" key="3">
    <source>
        <dbReference type="Pfam" id="PF03983"/>
    </source>
</evidence>
<reference evidence="4 5" key="1">
    <citation type="submission" date="2019-02" db="EMBL/GenBank/DDBJ databases">
        <title>Deep-cultivation of Planctomycetes and their phenomic and genomic characterization uncovers novel biology.</title>
        <authorList>
            <person name="Wiegand S."/>
            <person name="Jogler M."/>
            <person name="Boedeker C."/>
            <person name="Pinto D."/>
            <person name="Vollmers J."/>
            <person name="Rivas-Marin E."/>
            <person name="Kohn T."/>
            <person name="Peeters S.H."/>
            <person name="Heuer A."/>
            <person name="Rast P."/>
            <person name="Oberbeckmann S."/>
            <person name="Bunk B."/>
            <person name="Jeske O."/>
            <person name="Meyerdierks A."/>
            <person name="Storesund J.E."/>
            <person name="Kallscheuer N."/>
            <person name="Luecker S."/>
            <person name="Lage O.M."/>
            <person name="Pohl T."/>
            <person name="Merkel B.J."/>
            <person name="Hornburger P."/>
            <person name="Mueller R.-W."/>
            <person name="Bruemmer F."/>
            <person name="Labrenz M."/>
            <person name="Spormann A.M."/>
            <person name="Op Den Camp H."/>
            <person name="Overmann J."/>
            <person name="Amann R."/>
            <person name="Jetten M.S.M."/>
            <person name="Mascher T."/>
            <person name="Medema M.H."/>
            <person name="Devos D.P."/>
            <person name="Kaster A.-K."/>
            <person name="Ovreas L."/>
            <person name="Rohde M."/>
            <person name="Galperin M.Y."/>
            <person name="Jogler C."/>
        </authorList>
    </citation>
    <scope>NUCLEOTIDE SEQUENCE [LARGE SCALE GENOMIC DNA]</scope>
    <source>
        <strain evidence="4 5">Pla111</strain>
    </source>
</reference>
<dbReference type="Pfam" id="PF03983">
    <property type="entry name" value="SHD1"/>
    <property type="match status" value="1"/>
</dbReference>
<keyword evidence="5" id="KW-1185">Reference proteome</keyword>
<sequence length="532" mass="55593" precursor="true">MKKLELLRRTLACVLSLLLAIDVATACRWCAQEIVSSAVSSNCSNQDLGFGPAAVLCPSEISACCLPVVSNCCSACGSVFTTHSSLAPCESCGCGASTPTSIPVEQHAPLAPTPVPSDAGRAPQPTPVAPAPFSDRGFSSTPLIDETPQPNQPRVAPPEGDEAVVGNEPDIFDMKRPIDNDDAFAQEPATESLTPPPASDGDIAEDLAPPVDDAFDAAAGDNNLFDAPSDVESAFDEAPTAEDPTPFDAPAEPQPEEALTPVDEAEQDLFDVGNTNDSVPAQDGFDGADAFEQPPTPAEEVPANEADAFSFEGSDSAETVPADDTALPDAEEDLFGVPEEGADAPANEEQDVFGDESFSEDLPPAEAPETTPGEEAFGDGDAFGTDDAFGSDQGFEQGEFGEATEEPAGEEAPFDEAPEEAPFEEAVPAEPSNEEAAEDLFGDFGMILREPGGYDSDRPRTWIDNSGQFSCQGRLIAVDGQTVRLEKPSGGVSRVPIGRLSNSDLEFVTRQVAAEYDLRALLGGSEVRTAAR</sequence>
<dbReference type="Proteomes" id="UP000318995">
    <property type="component" value="Unassembled WGS sequence"/>
</dbReference>
<feature type="compositionally biased region" description="Acidic residues" evidence="1">
    <location>
        <begin position="329"/>
        <end position="359"/>
    </location>
</feature>
<gene>
    <name evidence="4" type="ORF">Pla111_03260</name>
</gene>
<dbReference type="OrthoDB" id="292611at2"/>
<evidence type="ECO:0000313" key="5">
    <source>
        <dbReference type="Proteomes" id="UP000318995"/>
    </source>
</evidence>
<name>A0A5C5WEH3_9BACT</name>
<dbReference type="GO" id="GO:0008092">
    <property type="term" value="F:cytoskeletal protein binding"/>
    <property type="evidence" value="ECO:0007669"/>
    <property type="project" value="InterPro"/>
</dbReference>
<dbReference type="AlphaFoldDB" id="A0A5C5WEH3"/>
<comment type="caution">
    <text evidence="4">The sequence shown here is derived from an EMBL/GenBank/DDBJ whole genome shotgun (WGS) entry which is preliminary data.</text>
</comment>
<evidence type="ECO:0000256" key="2">
    <source>
        <dbReference type="SAM" id="SignalP"/>
    </source>
</evidence>
<dbReference type="GO" id="GO:0030674">
    <property type="term" value="F:protein-macromolecule adaptor activity"/>
    <property type="evidence" value="ECO:0007669"/>
    <property type="project" value="InterPro"/>
</dbReference>
<feature type="domain" description="SLA1 homology" evidence="3">
    <location>
        <begin position="455"/>
        <end position="512"/>
    </location>
</feature>
<feature type="region of interest" description="Disordered" evidence="1">
    <location>
        <begin position="188"/>
        <end position="436"/>
    </location>
</feature>
<dbReference type="EMBL" id="SJPH01000001">
    <property type="protein sequence ID" value="TWT48553.1"/>
    <property type="molecule type" value="Genomic_DNA"/>
</dbReference>
<organism evidence="4 5">
    <name type="scientific">Botrimarina hoheduenensis</name>
    <dbReference type="NCBI Taxonomy" id="2528000"/>
    <lineage>
        <taxon>Bacteria</taxon>
        <taxon>Pseudomonadati</taxon>
        <taxon>Planctomycetota</taxon>
        <taxon>Planctomycetia</taxon>
        <taxon>Pirellulales</taxon>
        <taxon>Lacipirellulaceae</taxon>
        <taxon>Botrimarina</taxon>
    </lineage>
</organism>